<keyword evidence="2" id="KW-1185">Reference proteome</keyword>
<dbReference type="Proteomes" id="UP000237000">
    <property type="component" value="Unassembled WGS sequence"/>
</dbReference>
<dbReference type="EMBL" id="JXTC01000185">
    <property type="protein sequence ID" value="PON82990.1"/>
    <property type="molecule type" value="Genomic_DNA"/>
</dbReference>
<evidence type="ECO:0000313" key="2">
    <source>
        <dbReference type="Proteomes" id="UP000237000"/>
    </source>
</evidence>
<evidence type="ECO:0000313" key="1">
    <source>
        <dbReference type="EMBL" id="PON82990.1"/>
    </source>
</evidence>
<proteinExistence type="predicted"/>
<comment type="caution">
    <text evidence="1">The sequence shown here is derived from an EMBL/GenBank/DDBJ whole genome shotgun (WGS) entry which is preliminary data.</text>
</comment>
<name>A0A2P5EBV8_TREOI</name>
<sequence length="139" mass="16048">MANPPFNYDLQFRYVRPNPNGSQKIEQPCKTFPGETTSALALNVDPTSPSHPNLTWVPIETHHHRHHHNHNHILHFHTITTTMIFVLTLRIISTRLQNPKECECEKEPNTNRPHSLRQWGIPTWPPQFEDHAAFSAGPT</sequence>
<reference evidence="2" key="1">
    <citation type="submission" date="2016-06" db="EMBL/GenBank/DDBJ databases">
        <title>Parallel loss of symbiosis genes in relatives of nitrogen-fixing non-legume Parasponia.</title>
        <authorList>
            <person name="Van Velzen R."/>
            <person name="Holmer R."/>
            <person name="Bu F."/>
            <person name="Rutten L."/>
            <person name="Van Zeijl A."/>
            <person name="Liu W."/>
            <person name="Santuari L."/>
            <person name="Cao Q."/>
            <person name="Sharma T."/>
            <person name="Shen D."/>
            <person name="Roswanjaya Y."/>
            <person name="Wardhani T."/>
            <person name="Kalhor M.S."/>
            <person name="Jansen J."/>
            <person name="Van den Hoogen J."/>
            <person name="Gungor B."/>
            <person name="Hartog M."/>
            <person name="Hontelez J."/>
            <person name="Verver J."/>
            <person name="Yang W.-C."/>
            <person name="Schijlen E."/>
            <person name="Repin R."/>
            <person name="Schilthuizen M."/>
            <person name="Schranz E."/>
            <person name="Heidstra R."/>
            <person name="Miyata K."/>
            <person name="Fedorova E."/>
            <person name="Kohlen W."/>
            <person name="Bisseling T."/>
            <person name="Smit S."/>
            <person name="Geurts R."/>
        </authorList>
    </citation>
    <scope>NUCLEOTIDE SEQUENCE [LARGE SCALE GENOMIC DNA]</scope>
    <source>
        <strain evidence="2">cv. RG33-2</strain>
    </source>
</reference>
<gene>
    <name evidence="1" type="ORF">TorRG33x02_211960</name>
</gene>
<dbReference type="AlphaFoldDB" id="A0A2P5EBV8"/>
<organism evidence="1 2">
    <name type="scientific">Trema orientale</name>
    <name type="common">Charcoal tree</name>
    <name type="synonym">Celtis orientalis</name>
    <dbReference type="NCBI Taxonomy" id="63057"/>
    <lineage>
        <taxon>Eukaryota</taxon>
        <taxon>Viridiplantae</taxon>
        <taxon>Streptophyta</taxon>
        <taxon>Embryophyta</taxon>
        <taxon>Tracheophyta</taxon>
        <taxon>Spermatophyta</taxon>
        <taxon>Magnoliopsida</taxon>
        <taxon>eudicotyledons</taxon>
        <taxon>Gunneridae</taxon>
        <taxon>Pentapetalae</taxon>
        <taxon>rosids</taxon>
        <taxon>fabids</taxon>
        <taxon>Rosales</taxon>
        <taxon>Cannabaceae</taxon>
        <taxon>Trema</taxon>
    </lineage>
</organism>
<dbReference type="InParanoid" id="A0A2P5EBV8"/>
<accession>A0A2P5EBV8</accession>
<protein>
    <submittedName>
        <fullName evidence="1">Uncharacterized protein</fullName>
    </submittedName>
</protein>